<gene>
    <name evidence="2" type="ORF">ADUPG1_009626</name>
</gene>
<comment type="caution">
    <text evidence="2">The sequence shown here is derived from an EMBL/GenBank/DDBJ whole genome shotgun (WGS) entry which is preliminary data.</text>
</comment>
<evidence type="ECO:0000313" key="3">
    <source>
        <dbReference type="Proteomes" id="UP001057375"/>
    </source>
</evidence>
<dbReference type="Proteomes" id="UP001057375">
    <property type="component" value="Unassembled WGS sequence"/>
</dbReference>
<proteinExistence type="predicted"/>
<reference evidence="2" key="1">
    <citation type="submission" date="2022-03" db="EMBL/GenBank/DDBJ databases">
        <title>Draft genome sequence of Aduncisulcus paluster, a free-living microaerophilic Fornicata.</title>
        <authorList>
            <person name="Yuyama I."/>
            <person name="Kume K."/>
            <person name="Tamura T."/>
            <person name="Inagaki Y."/>
            <person name="Hashimoto T."/>
        </authorList>
    </citation>
    <scope>NUCLEOTIDE SEQUENCE</scope>
    <source>
        <strain evidence="2">NY0171</strain>
    </source>
</reference>
<evidence type="ECO:0000256" key="1">
    <source>
        <dbReference type="SAM" id="MobiDB-lite"/>
    </source>
</evidence>
<name>A0ABQ5L048_9EUKA</name>
<protein>
    <submittedName>
        <fullName evidence="2">Uncharacterized protein</fullName>
    </submittedName>
</protein>
<keyword evidence="3" id="KW-1185">Reference proteome</keyword>
<dbReference type="EMBL" id="BQXS01011284">
    <property type="protein sequence ID" value="GKT36715.1"/>
    <property type="molecule type" value="Genomic_DNA"/>
</dbReference>
<organism evidence="2 3">
    <name type="scientific">Aduncisulcus paluster</name>
    <dbReference type="NCBI Taxonomy" id="2918883"/>
    <lineage>
        <taxon>Eukaryota</taxon>
        <taxon>Metamonada</taxon>
        <taxon>Carpediemonas-like organisms</taxon>
        <taxon>Aduncisulcus</taxon>
    </lineage>
</organism>
<feature type="region of interest" description="Disordered" evidence="1">
    <location>
        <begin position="182"/>
        <end position="249"/>
    </location>
</feature>
<evidence type="ECO:0000313" key="2">
    <source>
        <dbReference type="EMBL" id="GKT36715.1"/>
    </source>
</evidence>
<accession>A0ABQ5L048</accession>
<sequence length="249" mass="28968">MSTPEKTESLGLEISEMLTGALSDSGDLCTLAVASQLSKEAKSAIKLTTSNAIHFDTGAIDDISSNSSKILEQLAGMEALVSFCSPHIETIHDLLDISTLSKTKIPLQCVTQRAKYYKELFDTERQKKLALIEEEKKRKAAEEKRLKLEQQRKQEEEQRCIREKLEKEKQEKLRQQQLAIEAEKRRKEEQQRKKEEAQRKEEERLRKIEEEKARKIQEAKRKEEEAKKKIEEEKQRKEEAARKIENIAF</sequence>